<organism evidence="1 2">
    <name type="scientific">Deinococcus aquiradiocola</name>
    <dbReference type="NCBI Taxonomy" id="393059"/>
    <lineage>
        <taxon>Bacteria</taxon>
        <taxon>Thermotogati</taxon>
        <taxon>Deinococcota</taxon>
        <taxon>Deinococci</taxon>
        <taxon>Deinococcales</taxon>
        <taxon>Deinococcaceae</taxon>
        <taxon>Deinococcus</taxon>
    </lineage>
</organism>
<proteinExistence type="predicted"/>
<accession>A0A917UUR1</accession>
<gene>
    <name evidence="1" type="ORF">GCM10008939_33570</name>
</gene>
<keyword evidence="2" id="KW-1185">Reference proteome</keyword>
<comment type="caution">
    <text evidence="1">The sequence shown here is derived from an EMBL/GenBank/DDBJ whole genome shotgun (WGS) entry which is preliminary data.</text>
</comment>
<dbReference type="RefSeq" id="WP_188964467.1">
    <property type="nucleotide sequence ID" value="NZ_BMOE01000017.1"/>
</dbReference>
<reference evidence="1" key="2">
    <citation type="submission" date="2020-09" db="EMBL/GenBank/DDBJ databases">
        <authorList>
            <person name="Sun Q."/>
            <person name="Ohkuma M."/>
        </authorList>
    </citation>
    <scope>NUCLEOTIDE SEQUENCE</scope>
    <source>
        <strain evidence="1">JCM 14371</strain>
    </source>
</reference>
<name>A0A917UUR1_9DEIO</name>
<evidence type="ECO:0000313" key="2">
    <source>
        <dbReference type="Proteomes" id="UP000635726"/>
    </source>
</evidence>
<protein>
    <recommendedName>
        <fullName evidence="3">RelA/SpoT domain-containing protein</fullName>
    </recommendedName>
</protein>
<reference evidence="1" key="1">
    <citation type="journal article" date="2014" name="Int. J. Syst. Evol. Microbiol.">
        <title>Complete genome sequence of Corynebacterium casei LMG S-19264T (=DSM 44701T), isolated from a smear-ripened cheese.</title>
        <authorList>
            <consortium name="US DOE Joint Genome Institute (JGI-PGF)"/>
            <person name="Walter F."/>
            <person name="Albersmeier A."/>
            <person name="Kalinowski J."/>
            <person name="Ruckert C."/>
        </authorList>
    </citation>
    <scope>NUCLEOTIDE SEQUENCE</scope>
    <source>
        <strain evidence="1">JCM 14371</strain>
    </source>
</reference>
<dbReference type="AlphaFoldDB" id="A0A917UUR1"/>
<sequence length="229" mass="25456">MTDHTADDRASLNRARRAGLTDRQARISLDLTRATPHHLAPGQHQKNLVLAYWQARTDADTYYAQVRAFADAHGLTSRTRPGTVKDANRSVEKMKNAPDRVPVDLLAATLTATSVDQMYDAAVLVPNAFHVVGFRDRMIERANSGYGDLQFTVDLGAHLAELKIVHAQFDHIDRYEHRVYEISRGILAAASDELDVPEEIVVLALNAASRQMYTEIWQAILDAENGGPQ</sequence>
<dbReference type="EMBL" id="BMOE01000017">
    <property type="protein sequence ID" value="GGJ86877.1"/>
    <property type="molecule type" value="Genomic_DNA"/>
</dbReference>
<dbReference type="Proteomes" id="UP000635726">
    <property type="component" value="Unassembled WGS sequence"/>
</dbReference>
<evidence type="ECO:0008006" key="3">
    <source>
        <dbReference type="Google" id="ProtNLM"/>
    </source>
</evidence>
<evidence type="ECO:0000313" key="1">
    <source>
        <dbReference type="EMBL" id="GGJ86877.1"/>
    </source>
</evidence>